<protein>
    <submittedName>
        <fullName evidence="1">Uncharacterized protein</fullName>
    </submittedName>
</protein>
<accession>B5HCQ3</accession>
<evidence type="ECO:0000313" key="2">
    <source>
        <dbReference type="Proteomes" id="UP000002805"/>
    </source>
</evidence>
<dbReference type="Proteomes" id="UP000002805">
    <property type="component" value="Chromosome"/>
</dbReference>
<organism evidence="1 2">
    <name type="scientific">Streptomyces pristinaespiralis (strain ATCC 25486 / DSM 40338 / CBS 914.69 / JCM 4507 / KCC S-0507 / NBRC 13074 / NRRL 2958 / 5647)</name>
    <dbReference type="NCBI Taxonomy" id="457429"/>
    <lineage>
        <taxon>Bacteria</taxon>
        <taxon>Bacillati</taxon>
        <taxon>Actinomycetota</taxon>
        <taxon>Actinomycetes</taxon>
        <taxon>Kitasatosporales</taxon>
        <taxon>Streptomycetaceae</taxon>
        <taxon>Streptomyces</taxon>
    </lineage>
</organism>
<dbReference type="AlphaFoldDB" id="B5HCQ3"/>
<dbReference type="eggNOG" id="ENOG5033JSG">
    <property type="taxonomic scope" value="Bacteria"/>
</dbReference>
<proteinExistence type="predicted"/>
<evidence type="ECO:0000313" key="1">
    <source>
        <dbReference type="EMBL" id="EDY64614.2"/>
    </source>
</evidence>
<gene>
    <name evidence="1" type="ORF">SSDG_02869</name>
</gene>
<reference evidence="2" key="2">
    <citation type="submission" date="2009-10" db="EMBL/GenBank/DDBJ databases">
        <title>The genome sequence of Streptomyces pristinaespiralis strain ATCC 25486.</title>
        <authorList>
            <consortium name="The Broad Institute Genome Sequencing Platform"/>
            <consortium name="Broad Institute Microbial Sequencing Center"/>
            <person name="Fischbach M."/>
            <person name="Godfrey P."/>
            <person name="Ward D."/>
            <person name="Young S."/>
            <person name="Zeng Q."/>
            <person name="Koehrsen M."/>
            <person name="Alvarado L."/>
            <person name="Berlin A.M."/>
            <person name="Bochicchio J."/>
            <person name="Borenstein D."/>
            <person name="Chapman S.B."/>
            <person name="Chen Z."/>
            <person name="Engels R."/>
            <person name="Freedman E."/>
            <person name="Gellesch M."/>
            <person name="Goldberg J."/>
            <person name="Griggs A."/>
            <person name="Gujja S."/>
            <person name="Heilman E.R."/>
            <person name="Heiman D.I."/>
            <person name="Hepburn T.A."/>
            <person name="Howarth C."/>
            <person name="Jen D."/>
            <person name="Larson L."/>
            <person name="Lewis B."/>
            <person name="Mehta T."/>
            <person name="Park D."/>
            <person name="Pearson M."/>
            <person name="Richards J."/>
            <person name="Roberts A."/>
            <person name="Saif S."/>
            <person name="Shea T.D."/>
            <person name="Shenoy N."/>
            <person name="Sisk P."/>
            <person name="Stolte C."/>
            <person name="Sykes S.N."/>
            <person name="Thomson T."/>
            <person name="Walk T."/>
            <person name="White J."/>
            <person name="Yandava C."/>
            <person name="Straight P."/>
            <person name="Clardy J."/>
            <person name="Hung D."/>
            <person name="Kolter R."/>
            <person name="Mekalanos J."/>
            <person name="Walker S."/>
            <person name="Walsh C.T."/>
            <person name="Wieland-Brown L.C."/>
            <person name="Haas B."/>
            <person name="Nusbaum C."/>
            <person name="Birren B."/>
        </authorList>
    </citation>
    <scope>NUCLEOTIDE SEQUENCE [LARGE SCALE GENOMIC DNA]</scope>
    <source>
        <strain evidence="2">ATCC 25486 / DSM 40338 / CBS 914.69 / JCM 4507 / NBRC 13074 / NRRL 2958 / 5647</strain>
    </source>
</reference>
<reference evidence="2" key="1">
    <citation type="submission" date="2008-02" db="EMBL/GenBank/DDBJ databases">
        <authorList>
            <consortium name="The Broad Institute Genome Sequencing Platform"/>
            <person name="Fischbach M."/>
            <person name="Ward D."/>
            <person name="Young S."/>
            <person name="Jaffe D."/>
            <person name="Gnerre S."/>
            <person name="Berlin A."/>
            <person name="Heiman D."/>
            <person name="Hepburn T."/>
            <person name="Sykes S."/>
            <person name="Alvarado L."/>
            <person name="Kodira C.D."/>
            <person name="Straight P."/>
            <person name="Clardy J."/>
            <person name="Hung D."/>
            <person name="Kolter R."/>
            <person name="Mekalanos J."/>
            <person name="Walker S."/>
            <person name="Walsh C.T."/>
            <person name="Lander E."/>
            <person name="Galagan J."/>
            <person name="Nusbaum C."/>
            <person name="Birren B."/>
        </authorList>
    </citation>
    <scope>NUCLEOTIDE SEQUENCE [LARGE SCALE GENOMIC DNA]</scope>
    <source>
        <strain evidence="2">ATCC 25486 / DSM 40338 / CBS 914.69 / JCM 4507 / NBRC 13074 / NRRL 2958 / 5647</strain>
    </source>
</reference>
<keyword evidence="2" id="KW-1185">Reference proteome</keyword>
<name>B5HCQ3_STRE2</name>
<sequence>MRQEDGTMTTVPSPTADTRWRCTLCGNLTRFDVTRSSKVVEYVHLDLAGEPTVEEREVVSETIESVRCRWCNAVDQIELVDRPGAGS</sequence>
<dbReference type="EMBL" id="CM000950">
    <property type="protein sequence ID" value="EDY64614.2"/>
    <property type="molecule type" value="Genomic_DNA"/>
</dbReference>
<dbReference type="HOGENOM" id="CLU_190791_0_0_11"/>